<reference evidence="4" key="1">
    <citation type="submission" date="2025-08" db="UniProtKB">
        <authorList>
            <consortium name="RefSeq"/>
        </authorList>
    </citation>
    <scope>IDENTIFICATION</scope>
    <source>
        <tissue evidence="4">Tentacle</tissue>
    </source>
</reference>
<name>A0A6P8HU49_ACTTE</name>
<evidence type="ECO:0000313" key="4">
    <source>
        <dbReference type="RefSeq" id="XP_031556235.1"/>
    </source>
</evidence>
<gene>
    <name evidence="4" type="primary">LOC116292996</name>
</gene>
<feature type="signal peptide" evidence="1">
    <location>
        <begin position="1"/>
        <end position="24"/>
    </location>
</feature>
<protein>
    <submittedName>
        <fullName evidence="4">Uncharacterized protein LOC116292996</fullName>
    </submittedName>
</protein>
<proteinExistence type="predicted"/>
<dbReference type="PANTHER" id="PTHR33776">
    <property type="entry name" value="ENDO/EXONUCLEASE/PHOSPHATASE DOMAIN-CONTAINING PROTEIN"/>
    <property type="match status" value="1"/>
</dbReference>
<dbReference type="Gene3D" id="3.60.10.10">
    <property type="entry name" value="Endonuclease/exonuclease/phosphatase"/>
    <property type="match status" value="1"/>
</dbReference>
<dbReference type="AlphaFoldDB" id="A0A6P8HU49"/>
<organism evidence="3 4">
    <name type="scientific">Actinia tenebrosa</name>
    <name type="common">Australian red waratah sea anemone</name>
    <dbReference type="NCBI Taxonomy" id="6105"/>
    <lineage>
        <taxon>Eukaryota</taxon>
        <taxon>Metazoa</taxon>
        <taxon>Cnidaria</taxon>
        <taxon>Anthozoa</taxon>
        <taxon>Hexacorallia</taxon>
        <taxon>Actiniaria</taxon>
        <taxon>Actiniidae</taxon>
        <taxon>Actinia</taxon>
    </lineage>
</organism>
<keyword evidence="3" id="KW-1185">Reference proteome</keyword>
<keyword evidence="1" id="KW-0732">Signal</keyword>
<dbReference type="GO" id="GO:0003824">
    <property type="term" value="F:catalytic activity"/>
    <property type="evidence" value="ECO:0007669"/>
    <property type="project" value="InterPro"/>
</dbReference>
<dbReference type="Pfam" id="PF03372">
    <property type="entry name" value="Exo_endo_phos"/>
    <property type="match status" value="1"/>
</dbReference>
<dbReference type="InParanoid" id="A0A6P8HU49"/>
<sequence length="406" mass="46698">MAFGGFLCALQVFYLLYLFHGLSTDGNYTRCRETTRFRCLTFLNCSNYFSGQEFLNNDADHLTVKRTIRKRKPTRTDFTKSNHKVTFPICWFALTLILLSNDIHLNPGPASPELPFNFSDSFFIDSSSNNLHNLHSDNTSTYCHLQESFEHPDFFDLPKQGIRLVSWNVQSLPNKLDEIKYILSDKPNEIDILGLIESHLCPAIDNNSLQLDGYAIERKDRNNKKGGGLLTYINNRLLFKRRVDLEDEKLEIIWLEIKTSTQSPTILTGFIYRPTSTDVQTDKLLMENINRAVAENRETWLLGDINIDLHNQRNLEHNFYKHMLSLGFNQLISSPTRIPSETCIDHIYTNEPSNVLSTKVPDIGLSDHRPGWPSENLMANSDNYLAIKLSNTDPSNISTWKSTKRI</sequence>
<feature type="domain" description="Endonuclease/exonuclease/phosphatase" evidence="2">
    <location>
        <begin position="165"/>
        <end position="368"/>
    </location>
</feature>
<feature type="chain" id="PRO_5028415062" evidence="1">
    <location>
        <begin position="25"/>
        <end position="406"/>
    </location>
</feature>
<dbReference type="KEGG" id="aten:116292996"/>
<dbReference type="GeneID" id="116292996"/>
<dbReference type="SUPFAM" id="SSF56219">
    <property type="entry name" value="DNase I-like"/>
    <property type="match status" value="1"/>
</dbReference>
<accession>A0A6P8HU49</accession>
<dbReference type="OrthoDB" id="5988221at2759"/>
<dbReference type="RefSeq" id="XP_031556235.1">
    <property type="nucleotide sequence ID" value="XM_031700375.1"/>
</dbReference>
<evidence type="ECO:0000313" key="3">
    <source>
        <dbReference type="Proteomes" id="UP000515163"/>
    </source>
</evidence>
<dbReference type="PANTHER" id="PTHR33776:SF4">
    <property type="entry name" value="ENDONUCLEASE_EXONUCLEASE_PHOSPHATASE DOMAIN-CONTAINING PROTEIN"/>
    <property type="match status" value="1"/>
</dbReference>
<dbReference type="InterPro" id="IPR036691">
    <property type="entry name" value="Endo/exonu/phosph_ase_sf"/>
</dbReference>
<evidence type="ECO:0000259" key="2">
    <source>
        <dbReference type="Pfam" id="PF03372"/>
    </source>
</evidence>
<dbReference type="InterPro" id="IPR005135">
    <property type="entry name" value="Endo/exonuclease/phosphatase"/>
</dbReference>
<evidence type="ECO:0000256" key="1">
    <source>
        <dbReference type="SAM" id="SignalP"/>
    </source>
</evidence>
<dbReference type="Proteomes" id="UP000515163">
    <property type="component" value="Unplaced"/>
</dbReference>